<evidence type="ECO:0000256" key="3">
    <source>
        <dbReference type="ARBA" id="ARBA00022840"/>
    </source>
</evidence>
<sequence>MFIQKATYTEVCPNNTDDVYGFGSLLTLVKLLTDVHLRNVLLRLESSLDQFPVTKLYEKYGPPETIPITRRDRKPLTSHAPAEAVTPVCLGENPENLSLSDVRVLLSDFGEAFKPLSEVRRGKDCRTPLAMRPPEARFESEAPLSFSADIWSLAVAIWEVLGMKAIFSSEFVTEDDVASQQIDVLGPMPSKWWERWDERAQFFEGNGRPKGGRQVWPPLEEAFEEGIQKYRRKRKAGEFDKEETTAILDLIRRMLAFLPEERPSIEEVLKSEWMVKWAFPDFESFNTNT</sequence>
<accession>A0AAX6MBA2</accession>
<keyword evidence="2" id="KW-0547">Nucleotide-binding</keyword>
<keyword evidence="1" id="KW-0808">Transferase</keyword>
<dbReference type="PANTHER" id="PTHR24055">
    <property type="entry name" value="MITOGEN-ACTIVATED PROTEIN KINASE"/>
    <property type="match status" value="1"/>
</dbReference>
<evidence type="ECO:0000259" key="4">
    <source>
        <dbReference type="PROSITE" id="PS50011"/>
    </source>
</evidence>
<organism evidence="5 6">
    <name type="scientific">Daldinia eschscholtzii</name>
    <dbReference type="NCBI Taxonomy" id="292717"/>
    <lineage>
        <taxon>Eukaryota</taxon>
        <taxon>Fungi</taxon>
        <taxon>Dikarya</taxon>
        <taxon>Ascomycota</taxon>
        <taxon>Pezizomycotina</taxon>
        <taxon>Sordariomycetes</taxon>
        <taxon>Xylariomycetidae</taxon>
        <taxon>Xylariales</taxon>
        <taxon>Hypoxylaceae</taxon>
        <taxon>Daldinia</taxon>
    </lineage>
</organism>
<keyword evidence="1" id="KW-0418">Kinase</keyword>
<evidence type="ECO:0000313" key="5">
    <source>
        <dbReference type="EMBL" id="KAK6949461.1"/>
    </source>
</evidence>
<keyword evidence="3" id="KW-0067">ATP-binding</keyword>
<keyword evidence="6" id="KW-1185">Reference proteome</keyword>
<dbReference type="EMBL" id="JBANMG010000009">
    <property type="protein sequence ID" value="KAK6949461.1"/>
    <property type="molecule type" value="Genomic_DNA"/>
</dbReference>
<name>A0AAX6MBA2_9PEZI</name>
<evidence type="ECO:0000256" key="1">
    <source>
        <dbReference type="ARBA" id="ARBA00022527"/>
    </source>
</evidence>
<dbReference type="Gene3D" id="1.10.510.10">
    <property type="entry name" value="Transferase(Phosphotransferase) domain 1"/>
    <property type="match status" value="1"/>
</dbReference>
<dbReference type="InterPro" id="IPR000719">
    <property type="entry name" value="Prot_kinase_dom"/>
</dbReference>
<dbReference type="SMART" id="SM00220">
    <property type="entry name" value="S_TKc"/>
    <property type="match status" value="1"/>
</dbReference>
<dbReference type="AlphaFoldDB" id="A0AAX6MBA2"/>
<feature type="domain" description="Protein kinase" evidence="4">
    <location>
        <begin position="1"/>
        <end position="274"/>
    </location>
</feature>
<dbReference type="GO" id="GO:0005524">
    <property type="term" value="F:ATP binding"/>
    <property type="evidence" value="ECO:0007669"/>
    <property type="project" value="UniProtKB-KW"/>
</dbReference>
<protein>
    <recommendedName>
        <fullName evidence="4">Protein kinase domain-containing protein</fullName>
    </recommendedName>
</protein>
<dbReference type="Proteomes" id="UP001369815">
    <property type="component" value="Unassembled WGS sequence"/>
</dbReference>
<evidence type="ECO:0000256" key="2">
    <source>
        <dbReference type="ARBA" id="ARBA00022741"/>
    </source>
</evidence>
<dbReference type="InterPro" id="IPR050117">
    <property type="entry name" value="MAPK"/>
</dbReference>
<dbReference type="InterPro" id="IPR011009">
    <property type="entry name" value="Kinase-like_dom_sf"/>
</dbReference>
<gene>
    <name evidence="5" type="ORF">Daesc_009541</name>
</gene>
<proteinExistence type="predicted"/>
<comment type="caution">
    <text evidence="5">The sequence shown here is derived from an EMBL/GenBank/DDBJ whole genome shotgun (WGS) entry which is preliminary data.</text>
</comment>
<dbReference type="PROSITE" id="PS50011">
    <property type="entry name" value="PROTEIN_KINASE_DOM"/>
    <property type="match status" value="1"/>
</dbReference>
<dbReference type="SUPFAM" id="SSF56112">
    <property type="entry name" value="Protein kinase-like (PK-like)"/>
    <property type="match status" value="1"/>
</dbReference>
<dbReference type="GO" id="GO:0004674">
    <property type="term" value="F:protein serine/threonine kinase activity"/>
    <property type="evidence" value="ECO:0007669"/>
    <property type="project" value="UniProtKB-KW"/>
</dbReference>
<keyword evidence="1" id="KW-0723">Serine/threonine-protein kinase</keyword>
<dbReference type="Pfam" id="PF00069">
    <property type="entry name" value="Pkinase"/>
    <property type="match status" value="1"/>
</dbReference>
<evidence type="ECO:0000313" key="6">
    <source>
        <dbReference type="Proteomes" id="UP001369815"/>
    </source>
</evidence>
<reference evidence="5 6" key="1">
    <citation type="journal article" date="2024" name="Front Chem Biol">
        <title>Unveiling the potential of Daldinia eschscholtzii MFLUCC 19-0629 through bioactivity and bioinformatics studies for enhanced sustainable agriculture production.</title>
        <authorList>
            <person name="Brooks S."/>
            <person name="Weaver J.A."/>
            <person name="Klomchit A."/>
            <person name="Alharthi S.A."/>
            <person name="Onlamun T."/>
            <person name="Nurani R."/>
            <person name="Vong T.K."/>
            <person name="Alberti F."/>
            <person name="Greco C."/>
        </authorList>
    </citation>
    <scope>NUCLEOTIDE SEQUENCE [LARGE SCALE GENOMIC DNA]</scope>
    <source>
        <strain evidence="5">MFLUCC 19-0629</strain>
    </source>
</reference>